<feature type="signal peptide" evidence="3">
    <location>
        <begin position="1"/>
        <end position="24"/>
    </location>
</feature>
<accession>A0A518BQU6</accession>
<dbReference type="InterPro" id="IPR017853">
    <property type="entry name" value="GH"/>
</dbReference>
<keyword evidence="1" id="KW-0378">Hydrolase</keyword>
<evidence type="ECO:0000256" key="2">
    <source>
        <dbReference type="ARBA" id="ARBA00023295"/>
    </source>
</evidence>
<reference evidence="5 6" key="1">
    <citation type="submission" date="2019-02" db="EMBL/GenBank/DDBJ databases">
        <title>Deep-cultivation of Planctomycetes and their phenomic and genomic characterization uncovers novel biology.</title>
        <authorList>
            <person name="Wiegand S."/>
            <person name="Jogler M."/>
            <person name="Boedeker C."/>
            <person name="Pinto D."/>
            <person name="Vollmers J."/>
            <person name="Rivas-Marin E."/>
            <person name="Kohn T."/>
            <person name="Peeters S.H."/>
            <person name="Heuer A."/>
            <person name="Rast P."/>
            <person name="Oberbeckmann S."/>
            <person name="Bunk B."/>
            <person name="Jeske O."/>
            <person name="Meyerdierks A."/>
            <person name="Storesund J.E."/>
            <person name="Kallscheuer N."/>
            <person name="Luecker S."/>
            <person name="Lage O.M."/>
            <person name="Pohl T."/>
            <person name="Merkel B.J."/>
            <person name="Hornburger P."/>
            <person name="Mueller R.-W."/>
            <person name="Bruemmer F."/>
            <person name="Labrenz M."/>
            <person name="Spormann A.M."/>
            <person name="Op den Camp H."/>
            <person name="Overmann J."/>
            <person name="Amann R."/>
            <person name="Jetten M.S.M."/>
            <person name="Mascher T."/>
            <person name="Medema M.H."/>
            <person name="Devos D.P."/>
            <person name="Kaster A.-K."/>
            <person name="Ovreas L."/>
            <person name="Rohde M."/>
            <person name="Galperin M.Y."/>
            <person name="Jogler C."/>
        </authorList>
    </citation>
    <scope>NUCLEOTIDE SEQUENCE [LARGE SCALE GENOMIC DNA]</scope>
    <source>
        <strain evidence="5 6">Pla133</strain>
    </source>
</reference>
<dbReference type="Pfam" id="PF02449">
    <property type="entry name" value="Glyco_hydro_42"/>
    <property type="match status" value="1"/>
</dbReference>
<proteinExistence type="predicted"/>
<dbReference type="SUPFAM" id="SSF51445">
    <property type="entry name" value="(Trans)glycosidases"/>
    <property type="match status" value="1"/>
</dbReference>
<dbReference type="Proteomes" id="UP000316921">
    <property type="component" value="Chromosome"/>
</dbReference>
<dbReference type="GO" id="GO:0009341">
    <property type="term" value="C:beta-galactosidase complex"/>
    <property type="evidence" value="ECO:0007669"/>
    <property type="project" value="InterPro"/>
</dbReference>
<feature type="chain" id="PRO_5022135529" description="Glycoside hydrolase family 42 N-terminal domain-containing protein" evidence="3">
    <location>
        <begin position="25"/>
        <end position="287"/>
    </location>
</feature>
<dbReference type="RefSeq" id="WP_145069126.1">
    <property type="nucleotide sequence ID" value="NZ_CP036287.1"/>
</dbReference>
<name>A0A518BQU6_9BACT</name>
<dbReference type="EMBL" id="CP036287">
    <property type="protein sequence ID" value="QDU69326.1"/>
    <property type="molecule type" value="Genomic_DNA"/>
</dbReference>
<keyword evidence="6" id="KW-1185">Reference proteome</keyword>
<evidence type="ECO:0000313" key="5">
    <source>
        <dbReference type="EMBL" id="QDU69326.1"/>
    </source>
</evidence>
<dbReference type="Gene3D" id="3.20.20.80">
    <property type="entry name" value="Glycosidases"/>
    <property type="match status" value="1"/>
</dbReference>
<evidence type="ECO:0000313" key="6">
    <source>
        <dbReference type="Proteomes" id="UP000316921"/>
    </source>
</evidence>
<dbReference type="KEGG" id="pbap:Pla133_44450"/>
<dbReference type="GO" id="GO:0004565">
    <property type="term" value="F:beta-galactosidase activity"/>
    <property type="evidence" value="ECO:0007669"/>
    <property type="project" value="InterPro"/>
</dbReference>
<keyword evidence="2" id="KW-0326">Glycosidase</keyword>
<protein>
    <recommendedName>
        <fullName evidence="4">Glycoside hydrolase family 42 N-terminal domain-containing protein</fullName>
    </recommendedName>
</protein>
<evidence type="ECO:0000256" key="1">
    <source>
        <dbReference type="ARBA" id="ARBA00022801"/>
    </source>
</evidence>
<keyword evidence="3" id="KW-0732">Signal</keyword>
<sequence precursor="true">MNPLRSLLLLACLAAPLPTRTAAAQERPSGIYCSCGVTNAAGGSSDTPTIAARPFVDGILVRVPWSDLEPSPGVYDWSLIEDQVTKVASHGKRIALGIVQGDGGTPAWLAGLGAQMVIYTFSGNVRTIAVPWDAVYVARWTSFVAALGAKFKDEATIDLVHATHATHNGFEMQLPFGEQQQYLGLGYTDELYAQSWTAVLDAFAAAFPKAWIDVDVHPIWGSDAVAAAVLDHGLATIGDRFGAFGAWWSEKNALEVYTGMYALFLATALQSFTTVQNVGSWITTPER</sequence>
<dbReference type="AlphaFoldDB" id="A0A518BQU6"/>
<gene>
    <name evidence="5" type="ORF">Pla133_44450</name>
</gene>
<feature type="domain" description="Glycoside hydrolase family 42 N-terminal" evidence="4">
    <location>
        <begin position="63"/>
        <end position="161"/>
    </location>
</feature>
<organism evidence="5 6">
    <name type="scientific">Engelhardtia mirabilis</name>
    <dbReference type="NCBI Taxonomy" id="2528011"/>
    <lineage>
        <taxon>Bacteria</taxon>
        <taxon>Pseudomonadati</taxon>
        <taxon>Planctomycetota</taxon>
        <taxon>Planctomycetia</taxon>
        <taxon>Planctomycetia incertae sedis</taxon>
        <taxon>Engelhardtia</taxon>
    </lineage>
</organism>
<dbReference type="GO" id="GO:0005975">
    <property type="term" value="P:carbohydrate metabolic process"/>
    <property type="evidence" value="ECO:0007669"/>
    <property type="project" value="InterPro"/>
</dbReference>
<evidence type="ECO:0000259" key="4">
    <source>
        <dbReference type="Pfam" id="PF02449"/>
    </source>
</evidence>
<dbReference type="InterPro" id="IPR013529">
    <property type="entry name" value="Glyco_hydro_42_N"/>
</dbReference>
<evidence type="ECO:0000256" key="3">
    <source>
        <dbReference type="SAM" id="SignalP"/>
    </source>
</evidence>